<evidence type="ECO:0000313" key="1">
    <source>
        <dbReference type="EMBL" id="MBC1490986.1"/>
    </source>
</evidence>
<dbReference type="EMBL" id="JAASTX010000004">
    <property type="protein sequence ID" value="MBC1491099.1"/>
    <property type="molecule type" value="Genomic_DNA"/>
</dbReference>
<name>A0A7X0XB79_9LIST</name>
<protein>
    <submittedName>
        <fullName evidence="1">Uncharacterized protein</fullName>
    </submittedName>
</protein>
<gene>
    <name evidence="1" type="ORF">HCI99_04025</name>
    <name evidence="2" type="ORF">HCI99_04610</name>
</gene>
<dbReference type="EMBL" id="JAASTX010000004">
    <property type="protein sequence ID" value="MBC1490986.1"/>
    <property type="molecule type" value="Genomic_DNA"/>
</dbReference>
<organism evidence="1 3">
    <name type="scientific">Listeria booriae</name>
    <dbReference type="NCBI Taxonomy" id="1552123"/>
    <lineage>
        <taxon>Bacteria</taxon>
        <taxon>Bacillati</taxon>
        <taxon>Bacillota</taxon>
        <taxon>Bacilli</taxon>
        <taxon>Bacillales</taxon>
        <taxon>Listeriaceae</taxon>
        <taxon>Listeria</taxon>
    </lineage>
</organism>
<dbReference type="AlphaFoldDB" id="A0A7X0XB79"/>
<dbReference type="RefSeq" id="WP_185416895.1">
    <property type="nucleotide sequence ID" value="NZ_JAARZI010000012.1"/>
</dbReference>
<comment type="caution">
    <text evidence="1">The sequence shown here is derived from an EMBL/GenBank/DDBJ whole genome shotgun (WGS) entry which is preliminary data.</text>
</comment>
<evidence type="ECO:0000313" key="2">
    <source>
        <dbReference type="EMBL" id="MBC1491099.1"/>
    </source>
</evidence>
<accession>A0A7X0XB79</accession>
<reference evidence="1 3" key="1">
    <citation type="submission" date="2020-03" db="EMBL/GenBank/DDBJ databases">
        <title>Soil Listeria distribution.</title>
        <authorList>
            <person name="Liao J."/>
            <person name="Wiedmann M."/>
        </authorList>
    </citation>
    <scope>NUCLEOTIDE SEQUENCE [LARGE SCALE GENOMIC DNA]</scope>
    <source>
        <strain evidence="1 3">FSL L7-1547</strain>
    </source>
</reference>
<dbReference type="Proteomes" id="UP000533953">
    <property type="component" value="Unassembled WGS sequence"/>
</dbReference>
<proteinExistence type="predicted"/>
<sequence>MQQASMEKYILQYLESNPAVTEEEFLAMFRKIKKKAMISGIPAYVPLGIVDKKEIVTEYEENRRKMERVQHQDESTEMFE</sequence>
<evidence type="ECO:0000313" key="3">
    <source>
        <dbReference type="Proteomes" id="UP000533953"/>
    </source>
</evidence>